<dbReference type="SUPFAM" id="SSF53335">
    <property type="entry name" value="S-adenosyl-L-methionine-dependent methyltransferases"/>
    <property type="match status" value="1"/>
</dbReference>
<keyword evidence="1" id="KW-0489">Methyltransferase</keyword>
<dbReference type="GO" id="GO:0032259">
    <property type="term" value="P:methylation"/>
    <property type="evidence" value="ECO:0007669"/>
    <property type="project" value="UniProtKB-KW"/>
</dbReference>
<feature type="domain" description="O-methyltransferase C-terminal" evidence="5">
    <location>
        <begin position="236"/>
        <end position="379"/>
    </location>
</feature>
<organism evidence="6 7">
    <name type="scientific">Letharia lupina</name>
    <dbReference type="NCBI Taxonomy" id="560253"/>
    <lineage>
        <taxon>Eukaryota</taxon>
        <taxon>Fungi</taxon>
        <taxon>Dikarya</taxon>
        <taxon>Ascomycota</taxon>
        <taxon>Pezizomycotina</taxon>
        <taxon>Lecanoromycetes</taxon>
        <taxon>OSLEUM clade</taxon>
        <taxon>Lecanoromycetidae</taxon>
        <taxon>Lecanorales</taxon>
        <taxon>Lecanorineae</taxon>
        <taxon>Parmeliaceae</taxon>
        <taxon>Letharia</taxon>
    </lineage>
</organism>
<name>A0A8H6CBI6_9LECA</name>
<reference evidence="6 7" key="1">
    <citation type="journal article" date="2020" name="Genomics">
        <title>Complete, high-quality genomes from long-read metagenomic sequencing of two wolf lichen thalli reveals enigmatic genome architecture.</title>
        <authorList>
            <person name="McKenzie S.K."/>
            <person name="Walston R.F."/>
            <person name="Allen J.L."/>
        </authorList>
    </citation>
    <scope>NUCLEOTIDE SEQUENCE [LARGE SCALE GENOMIC DNA]</scope>
    <source>
        <strain evidence="6">WasteWater1</strain>
    </source>
</reference>
<evidence type="ECO:0000313" key="7">
    <source>
        <dbReference type="Proteomes" id="UP000593566"/>
    </source>
</evidence>
<comment type="caution">
    <text evidence="6">The sequence shown here is derived from an EMBL/GenBank/DDBJ whole genome shotgun (WGS) entry which is preliminary data.</text>
</comment>
<feature type="active site" description="Proton acceptor" evidence="4">
    <location>
        <position position="308"/>
    </location>
</feature>
<dbReference type="Pfam" id="PF00891">
    <property type="entry name" value="Methyltransf_2"/>
    <property type="match status" value="1"/>
</dbReference>
<proteinExistence type="predicted"/>
<evidence type="ECO:0000256" key="2">
    <source>
        <dbReference type="ARBA" id="ARBA00022679"/>
    </source>
</evidence>
<dbReference type="Gene3D" id="3.40.50.150">
    <property type="entry name" value="Vaccinia Virus protein VP39"/>
    <property type="match status" value="1"/>
</dbReference>
<dbReference type="PANTHER" id="PTHR43712:SF1">
    <property type="entry name" value="HYPOTHETICAL O-METHYLTRANSFERASE (EUROFUNG)-RELATED"/>
    <property type="match status" value="1"/>
</dbReference>
<dbReference type="RefSeq" id="XP_037149829.1">
    <property type="nucleotide sequence ID" value="XM_037294448.1"/>
</dbReference>
<dbReference type="InterPro" id="IPR036390">
    <property type="entry name" value="WH_DNA-bd_sf"/>
</dbReference>
<dbReference type="PANTHER" id="PTHR43712">
    <property type="entry name" value="PUTATIVE (AFU_ORTHOLOGUE AFUA_4G14580)-RELATED"/>
    <property type="match status" value="1"/>
</dbReference>
<dbReference type="PROSITE" id="PS51683">
    <property type="entry name" value="SAM_OMT_II"/>
    <property type="match status" value="1"/>
</dbReference>
<dbReference type="InterPro" id="IPR029063">
    <property type="entry name" value="SAM-dependent_MTases_sf"/>
</dbReference>
<dbReference type="Proteomes" id="UP000593566">
    <property type="component" value="Unassembled WGS sequence"/>
</dbReference>
<sequence>MKPVKASATQNSEITALINSLRETLSANDPAAPTTRGHLKETAEKLSLALETPGETVQRVAYYPMRTTIVRIANRLQLFHILVESDVPVTGKELAQNTGADHVLLLRLLRFLVATHDIDEAGVDSYTANSVTKNLIVPQLEAGINHTYDLVGTATMALPSFLAKTQYQNPTDPKECAFQEGFHTKDNVFEWFPKHPEHLNNFNLWMTGQREGRTGWLDFFPFEERVAKGFKGGDGAVMLVDVGGARGHEVKAIKKKHPSLPGRFLLQDLPDTIEQALPVPGMETVVHDFFTPQPIKGARAYYLRNVLHDWPDNHCQLILSQLASAMTPGYSKILLNELVLPNQKCSLIAAQVDITMMACLAATERSERQWHEVVGSAGLKIQKIWTDVPEAESIIELTLK</sequence>
<gene>
    <name evidence="6" type="ORF">HO133_003526</name>
</gene>
<keyword evidence="7" id="KW-1185">Reference proteome</keyword>
<dbReference type="SUPFAM" id="SSF46785">
    <property type="entry name" value="Winged helix' DNA-binding domain"/>
    <property type="match status" value="1"/>
</dbReference>
<dbReference type="InterPro" id="IPR001077">
    <property type="entry name" value="COMT_C"/>
</dbReference>
<dbReference type="GO" id="GO:0008171">
    <property type="term" value="F:O-methyltransferase activity"/>
    <property type="evidence" value="ECO:0007669"/>
    <property type="project" value="InterPro"/>
</dbReference>
<evidence type="ECO:0000256" key="3">
    <source>
        <dbReference type="ARBA" id="ARBA00022691"/>
    </source>
</evidence>
<evidence type="ECO:0000256" key="1">
    <source>
        <dbReference type="ARBA" id="ARBA00022603"/>
    </source>
</evidence>
<keyword evidence="2" id="KW-0808">Transferase</keyword>
<evidence type="ECO:0000256" key="4">
    <source>
        <dbReference type="PIRSR" id="PIRSR005739-1"/>
    </source>
</evidence>
<dbReference type="InterPro" id="IPR016461">
    <property type="entry name" value="COMT-like"/>
</dbReference>
<dbReference type="Gene3D" id="1.10.10.10">
    <property type="entry name" value="Winged helix-like DNA-binding domain superfamily/Winged helix DNA-binding domain"/>
    <property type="match status" value="1"/>
</dbReference>
<protein>
    <recommendedName>
        <fullName evidence="5">O-methyltransferase C-terminal domain-containing protein</fullName>
    </recommendedName>
</protein>
<dbReference type="AlphaFoldDB" id="A0A8H6CBI6"/>
<keyword evidence="3" id="KW-0949">S-adenosyl-L-methionine</keyword>
<evidence type="ECO:0000313" key="6">
    <source>
        <dbReference type="EMBL" id="KAF6220394.1"/>
    </source>
</evidence>
<dbReference type="PIRSF" id="PIRSF005739">
    <property type="entry name" value="O-mtase"/>
    <property type="match status" value="1"/>
</dbReference>
<accession>A0A8H6CBI6</accession>
<dbReference type="EMBL" id="JACCJB010000017">
    <property type="protein sequence ID" value="KAF6220394.1"/>
    <property type="molecule type" value="Genomic_DNA"/>
</dbReference>
<dbReference type="GeneID" id="59331937"/>
<evidence type="ECO:0000259" key="5">
    <source>
        <dbReference type="Pfam" id="PF00891"/>
    </source>
</evidence>
<dbReference type="InterPro" id="IPR036388">
    <property type="entry name" value="WH-like_DNA-bd_sf"/>
</dbReference>